<evidence type="ECO:0000256" key="1">
    <source>
        <dbReference type="SAM" id="SignalP"/>
    </source>
</evidence>
<evidence type="ECO:0000259" key="2">
    <source>
        <dbReference type="Pfam" id="PF13360"/>
    </source>
</evidence>
<proteinExistence type="predicted"/>
<dbReference type="KEGG" id="aagg:ETAA8_16190"/>
<reference evidence="3 4" key="1">
    <citation type="submission" date="2019-02" db="EMBL/GenBank/DDBJ databases">
        <title>Deep-cultivation of Planctomycetes and their phenomic and genomic characterization uncovers novel biology.</title>
        <authorList>
            <person name="Wiegand S."/>
            <person name="Jogler M."/>
            <person name="Boedeker C."/>
            <person name="Pinto D."/>
            <person name="Vollmers J."/>
            <person name="Rivas-Marin E."/>
            <person name="Kohn T."/>
            <person name="Peeters S.H."/>
            <person name="Heuer A."/>
            <person name="Rast P."/>
            <person name="Oberbeckmann S."/>
            <person name="Bunk B."/>
            <person name="Jeske O."/>
            <person name="Meyerdierks A."/>
            <person name="Storesund J.E."/>
            <person name="Kallscheuer N."/>
            <person name="Luecker S."/>
            <person name="Lage O.M."/>
            <person name="Pohl T."/>
            <person name="Merkel B.J."/>
            <person name="Hornburger P."/>
            <person name="Mueller R.-W."/>
            <person name="Bruemmer F."/>
            <person name="Labrenz M."/>
            <person name="Spormann A.M."/>
            <person name="Op den Camp H."/>
            <person name="Overmann J."/>
            <person name="Amann R."/>
            <person name="Jetten M.S.M."/>
            <person name="Mascher T."/>
            <person name="Medema M.H."/>
            <person name="Devos D.P."/>
            <person name="Kaster A.-K."/>
            <person name="Ovreas L."/>
            <person name="Rohde M."/>
            <person name="Galperin M.Y."/>
            <person name="Jogler C."/>
        </authorList>
    </citation>
    <scope>NUCLEOTIDE SEQUENCE [LARGE SCALE GENOMIC DNA]</scope>
    <source>
        <strain evidence="3 4">ETA_A8</strain>
    </source>
</reference>
<sequence length="530" mass="56948" precursor="true">MKNIPVLLMLCLVLTVPTNTRADVQQPPSQAAPSWPCFHGPNGNFSATECGLTLVDDLRDAKLLWKSQEPTPPGAAQSPRYGNPGWHGISLGKFNPLKIPLADGGEVTSGGGVPLPGGGASSLLVADGRVYVSYFVPSGDLLDEAERAKREIGPGMWVPDYWRVAADDVVVCVDAARGKTLWKQVFKDNGLNWSDHKSIITNHTGAVFGGRVYVIGSTCRVYCLDDATGKLVWESDLGAEHTKLEQIKAKGLAGKKAFGGINRGHCNGCTFAAGVLVCPDFQGGLIGLDGVTGRKLWQVPKCLAHHATPTRWVHAGGESVLCGNVEGKVRCLDPLTGKERWTLETGRQETSLSIAGDVLLLNASNETMGPGDEKLVGRASGWKITSGGAKNLWEHTGDERVGFVSGGMSGLPVWKDRAFVRNKSGTTMLDVNSGKVLARFDGAKTDQESHGYCAEGRFFHEPDSQHGSIHDVLMLGTTADTFKPMGKPWNTPHYDATGYEMPISHAVVAGFLYLRGADGIYCWDLRKPTR</sequence>
<dbReference type="SUPFAM" id="SSF50998">
    <property type="entry name" value="Quinoprotein alcohol dehydrogenase-like"/>
    <property type="match status" value="1"/>
</dbReference>
<name>A0A517Y8F9_9BACT</name>
<feature type="domain" description="Pyrrolo-quinoline quinone repeat" evidence="2">
    <location>
        <begin position="167"/>
        <end position="353"/>
    </location>
</feature>
<dbReference type="SMART" id="SM00564">
    <property type="entry name" value="PQQ"/>
    <property type="match status" value="4"/>
</dbReference>
<dbReference type="InterPro" id="IPR011047">
    <property type="entry name" value="Quinoprotein_ADH-like_sf"/>
</dbReference>
<feature type="signal peptide" evidence="1">
    <location>
        <begin position="1"/>
        <end position="22"/>
    </location>
</feature>
<evidence type="ECO:0000313" key="4">
    <source>
        <dbReference type="Proteomes" id="UP000315017"/>
    </source>
</evidence>
<keyword evidence="4" id="KW-1185">Reference proteome</keyword>
<organism evidence="3 4">
    <name type="scientific">Anatilimnocola aggregata</name>
    <dbReference type="NCBI Taxonomy" id="2528021"/>
    <lineage>
        <taxon>Bacteria</taxon>
        <taxon>Pseudomonadati</taxon>
        <taxon>Planctomycetota</taxon>
        <taxon>Planctomycetia</taxon>
        <taxon>Pirellulales</taxon>
        <taxon>Pirellulaceae</taxon>
        <taxon>Anatilimnocola</taxon>
    </lineage>
</organism>
<accession>A0A517Y8F9</accession>
<dbReference type="AlphaFoldDB" id="A0A517Y8F9"/>
<dbReference type="RefSeq" id="WP_202921653.1">
    <property type="nucleotide sequence ID" value="NZ_CP036274.1"/>
</dbReference>
<dbReference type="InterPro" id="IPR002372">
    <property type="entry name" value="PQQ_rpt_dom"/>
</dbReference>
<evidence type="ECO:0000313" key="3">
    <source>
        <dbReference type="EMBL" id="QDU26539.1"/>
    </source>
</evidence>
<dbReference type="Proteomes" id="UP000315017">
    <property type="component" value="Chromosome"/>
</dbReference>
<dbReference type="EMBL" id="CP036274">
    <property type="protein sequence ID" value="QDU26539.1"/>
    <property type="molecule type" value="Genomic_DNA"/>
</dbReference>
<dbReference type="Gene3D" id="2.130.10.10">
    <property type="entry name" value="YVTN repeat-like/Quinoprotein amine dehydrogenase"/>
    <property type="match status" value="1"/>
</dbReference>
<dbReference type="PANTHER" id="PTHR34512:SF30">
    <property type="entry name" value="OUTER MEMBRANE PROTEIN ASSEMBLY FACTOR BAMB"/>
    <property type="match status" value="1"/>
</dbReference>
<dbReference type="PANTHER" id="PTHR34512">
    <property type="entry name" value="CELL SURFACE PROTEIN"/>
    <property type="match status" value="1"/>
</dbReference>
<protein>
    <submittedName>
        <fullName evidence="3">Outer membrane biogenesis protein BamB</fullName>
    </submittedName>
</protein>
<dbReference type="InterPro" id="IPR018391">
    <property type="entry name" value="PQQ_b-propeller_rpt"/>
</dbReference>
<gene>
    <name evidence="3" type="ORF">ETAA8_16190</name>
</gene>
<feature type="chain" id="PRO_5021701417" evidence="1">
    <location>
        <begin position="23"/>
        <end position="530"/>
    </location>
</feature>
<keyword evidence="1" id="KW-0732">Signal</keyword>
<dbReference type="Pfam" id="PF13360">
    <property type="entry name" value="PQQ_2"/>
    <property type="match status" value="1"/>
</dbReference>
<dbReference type="InterPro" id="IPR015943">
    <property type="entry name" value="WD40/YVTN_repeat-like_dom_sf"/>
</dbReference>